<dbReference type="PANTHER" id="PTHR43877">
    <property type="entry name" value="AMINOALKYLPHOSPHONATE N-ACETYLTRANSFERASE-RELATED-RELATED"/>
    <property type="match status" value="1"/>
</dbReference>
<evidence type="ECO:0000313" key="4">
    <source>
        <dbReference type="Proteomes" id="UP000318720"/>
    </source>
</evidence>
<sequence length="146" mass="16126">MTRATARDAARLTALVRASNGYQGRYAPIIAGYEVTADYVARHPTFVALDEGGGLLGFYSLFLEPPAELDMLFVANEAQGTGLGRLLVEHMLAEARKAGLTEVRVVSNPPAERFYRRVGAELVGRVPPKPPKVTWERPELRFTLER</sequence>
<organism evidence="3 4">
    <name type="scientific">Streptomyces ipomoeae</name>
    <dbReference type="NCBI Taxonomy" id="103232"/>
    <lineage>
        <taxon>Bacteria</taxon>
        <taxon>Bacillati</taxon>
        <taxon>Actinomycetota</taxon>
        <taxon>Actinomycetes</taxon>
        <taxon>Kitasatosporales</taxon>
        <taxon>Streptomycetaceae</taxon>
        <taxon>Streptomyces</taxon>
    </lineage>
</organism>
<dbReference type="Pfam" id="PF00583">
    <property type="entry name" value="Acetyltransf_1"/>
    <property type="match status" value="1"/>
</dbReference>
<dbReference type="CDD" id="cd04301">
    <property type="entry name" value="NAT_SF"/>
    <property type="match status" value="1"/>
</dbReference>
<reference evidence="3 4" key="1">
    <citation type="submission" date="2019-03" db="EMBL/GenBank/DDBJ databases">
        <title>Comparative genomic analyses of the sweetpotato soil rot pathogen, Streptomyces ipomoeae.</title>
        <authorList>
            <person name="Ruschel Soares N."/>
            <person name="Badger J.H."/>
            <person name="Huguet-Tapia J.C."/>
            <person name="Clark C.A."/>
            <person name="Pettis G.S."/>
        </authorList>
    </citation>
    <scope>NUCLEOTIDE SEQUENCE [LARGE SCALE GENOMIC DNA]</scope>
    <source>
        <strain evidence="3 4">88-35</strain>
    </source>
</reference>
<dbReference type="PROSITE" id="PS51186">
    <property type="entry name" value="GNAT"/>
    <property type="match status" value="1"/>
</dbReference>
<keyword evidence="1" id="KW-0808">Transferase</keyword>
<comment type="caution">
    <text evidence="3">The sequence shown here is derived from an EMBL/GenBank/DDBJ whole genome shotgun (WGS) entry which is preliminary data.</text>
</comment>
<evidence type="ECO:0000313" key="3">
    <source>
        <dbReference type="EMBL" id="TQE38638.1"/>
    </source>
</evidence>
<protein>
    <submittedName>
        <fullName evidence="3">GNAT family N-acetyltransferase</fullName>
    </submittedName>
</protein>
<gene>
    <name evidence="3" type="ORF">Sipo8835_04645</name>
</gene>
<dbReference type="SUPFAM" id="SSF55729">
    <property type="entry name" value="Acyl-CoA N-acyltransferases (Nat)"/>
    <property type="match status" value="1"/>
</dbReference>
<dbReference type="InterPro" id="IPR050832">
    <property type="entry name" value="Bact_Acetyltransf"/>
</dbReference>
<keyword evidence="2" id="KW-0012">Acyltransferase</keyword>
<dbReference type="Proteomes" id="UP000318720">
    <property type="component" value="Unassembled WGS sequence"/>
</dbReference>
<dbReference type="InterPro" id="IPR016181">
    <property type="entry name" value="Acyl_CoA_acyltransferase"/>
</dbReference>
<dbReference type="EMBL" id="SPAZ01000044">
    <property type="protein sequence ID" value="TQE38638.1"/>
    <property type="molecule type" value="Genomic_DNA"/>
</dbReference>
<evidence type="ECO:0000256" key="2">
    <source>
        <dbReference type="ARBA" id="ARBA00023315"/>
    </source>
</evidence>
<dbReference type="Gene3D" id="3.40.630.30">
    <property type="match status" value="1"/>
</dbReference>
<proteinExistence type="predicted"/>
<evidence type="ECO:0000256" key="1">
    <source>
        <dbReference type="ARBA" id="ARBA00022679"/>
    </source>
</evidence>
<name>A0A540NYW9_9ACTN</name>
<dbReference type="InterPro" id="IPR000182">
    <property type="entry name" value="GNAT_dom"/>
</dbReference>
<dbReference type="AlphaFoldDB" id="A0A540NYW9"/>
<dbReference type="GO" id="GO:0016747">
    <property type="term" value="F:acyltransferase activity, transferring groups other than amino-acyl groups"/>
    <property type="evidence" value="ECO:0007669"/>
    <property type="project" value="InterPro"/>
</dbReference>
<accession>A0A540NYW9</accession>